<evidence type="ECO:0000313" key="2">
    <source>
        <dbReference type="Proteomes" id="UP000765845"/>
    </source>
</evidence>
<dbReference type="PANTHER" id="PTHR22602">
    <property type="entry name" value="TRANSFERASE CAF17, MITOCHONDRIAL-RELATED"/>
    <property type="match status" value="1"/>
</dbReference>
<dbReference type="PANTHER" id="PTHR22602:SF0">
    <property type="entry name" value="TRANSFERASE CAF17, MITOCHONDRIAL-RELATED"/>
    <property type="match status" value="1"/>
</dbReference>
<comment type="caution">
    <text evidence="1">The sequence shown here is derived from an EMBL/GenBank/DDBJ whole genome shotgun (WGS) entry which is preliminary data.</text>
</comment>
<dbReference type="Gene3D" id="3.30.70.1400">
    <property type="entry name" value="Aminomethyltransferase beta-barrel domains"/>
    <property type="match status" value="1"/>
</dbReference>
<name>A0ABX1GD35_9GAMM</name>
<dbReference type="InterPro" id="IPR045179">
    <property type="entry name" value="YgfZ/GcvT"/>
</dbReference>
<dbReference type="PIRSF" id="PIRSF006487">
    <property type="entry name" value="GcvT"/>
    <property type="match status" value="1"/>
</dbReference>
<sequence length="342" mass="37317">MSKFDQILADHFPDSYSDDDGYWAPSRECGNTATAVSACPLPQYDFVLLNGPDSAKFLQGQTTCDWNQITAEQASPGAYCNIKGRVMSSFLALAPDNQSAMLRMRRDICESTRDLLAKYIVFSKAEITAPPRHYHAIGLWGANAADTVRELFGEAPSHRFHSTAGEPGFVLQLDDAGTRFECWLSDDNAASLWPRIAGMAEVCSSAEWERGNIAAGLAEISSITQDQFIPQQINYQLIGAVNFKKGCYTGQEIVARMQYRGKLKKRLYRLRTESTCSAARLDEICTTDGTAVGTIAAIVNGGAASDLLAMLNIDAIEQTLLVGSDRVPAALEDLPYPLPPID</sequence>
<dbReference type="Gene3D" id="3.30.70.1630">
    <property type="match status" value="1"/>
</dbReference>
<dbReference type="EMBL" id="JAAWWK010000002">
    <property type="protein sequence ID" value="NKI17080.1"/>
    <property type="molecule type" value="Genomic_DNA"/>
</dbReference>
<dbReference type="RefSeq" id="WP_168449609.1">
    <property type="nucleotide sequence ID" value="NZ_JAAWWK010000002.1"/>
</dbReference>
<keyword evidence="2" id="KW-1185">Reference proteome</keyword>
<gene>
    <name evidence="1" type="ORF">HCU74_06550</name>
</gene>
<dbReference type="InterPro" id="IPR017703">
    <property type="entry name" value="YgfZ/GCV_T_CS"/>
</dbReference>
<dbReference type="SUPFAM" id="SSF103025">
    <property type="entry name" value="Folate-binding domain"/>
    <property type="match status" value="1"/>
</dbReference>
<protein>
    <submittedName>
        <fullName evidence="1">Folate-binding protein YgfZ</fullName>
    </submittedName>
</protein>
<accession>A0ABX1GD35</accession>
<dbReference type="Gene3D" id="2.40.30.160">
    <property type="match status" value="1"/>
</dbReference>
<evidence type="ECO:0000313" key="1">
    <source>
        <dbReference type="EMBL" id="NKI17080.1"/>
    </source>
</evidence>
<organism evidence="1 2">
    <name type="scientific">Spongiibacter thalassae</name>
    <dbReference type="NCBI Taxonomy" id="2721624"/>
    <lineage>
        <taxon>Bacteria</taxon>
        <taxon>Pseudomonadati</taxon>
        <taxon>Pseudomonadota</taxon>
        <taxon>Gammaproteobacteria</taxon>
        <taxon>Cellvibrionales</taxon>
        <taxon>Spongiibacteraceae</taxon>
        <taxon>Spongiibacter</taxon>
    </lineage>
</organism>
<dbReference type="NCBIfam" id="TIGR03317">
    <property type="entry name" value="ygfZ_signature"/>
    <property type="match status" value="1"/>
</dbReference>
<reference evidence="1 2" key="1">
    <citation type="submission" date="2020-04" db="EMBL/GenBank/DDBJ databases">
        <authorList>
            <person name="Yoon J."/>
        </authorList>
    </citation>
    <scope>NUCLEOTIDE SEQUENCE [LARGE SCALE GENOMIC DNA]</scope>
    <source>
        <strain evidence="1 2">KMU-166</strain>
    </source>
</reference>
<proteinExistence type="predicted"/>
<dbReference type="Proteomes" id="UP000765845">
    <property type="component" value="Unassembled WGS sequence"/>
</dbReference>